<feature type="non-terminal residue" evidence="1">
    <location>
        <position position="116"/>
    </location>
</feature>
<comment type="caution">
    <text evidence="1">The sequence shown here is derived from an EMBL/GenBank/DDBJ whole genome shotgun (WGS) entry which is preliminary data.</text>
</comment>
<proteinExistence type="predicted"/>
<accession>A0A2W4VP71</accession>
<dbReference type="Proteomes" id="UP000249081">
    <property type="component" value="Unassembled WGS sequence"/>
</dbReference>
<dbReference type="AlphaFoldDB" id="A0A2W4VP71"/>
<gene>
    <name evidence="1" type="ORF">DCF17_22235</name>
</gene>
<evidence type="ECO:0000313" key="1">
    <source>
        <dbReference type="EMBL" id="PZO33257.1"/>
    </source>
</evidence>
<sequence>MMDVAPLALTDSIKVLLKDTATRLKGTERRQFMAQVVQSLGRGGGVQAERELGWNRGTVRKGLYELEHGPIHDAFEQRGRKPAEAKLPQLLSDIQAIVEPQTQADPTLTSQRLYTR</sequence>
<evidence type="ECO:0000313" key="2">
    <source>
        <dbReference type="Proteomes" id="UP000249081"/>
    </source>
</evidence>
<reference evidence="1 2" key="2">
    <citation type="submission" date="2018-06" db="EMBL/GenBank/DDBJ databases">
        <title>Metagenomic assembly of (sub)arctic Cyanobacteria and their associated microbiome from non-axenic cultures.</title>
        <authorList>
            <person name="Baurain D."/>
        </authorList>
    </citation>
    <scope>NUCLEOTIDE SEQUENCE [LARGE SCALE GENOMIC DNA]</scope>
    <source>
        <strain evidence="1">ULC041bin1</strain>
    </source>
</reference>
<name>A0A2W4VP71_9CYAN</name>
<organism evidence="1 2">
    <name type="scientific">Shackletoniella antarctica</name>
    <dbReference type="NCBI Taxonomy" id="268115"/>
    <lineage>
        <taxon>Bacteria</taxon>
        <taxon>Bacillati</taxon>
        <taxon>Cyanobacteriota</taxon>
        <taxon>Cyanophyceae</taxon>
        <taxon>Oculatellales</taxon>
        <taxon>Oculatellaceae</taxon>
        <taxon>Shackletoniella</taxon>
    </lineage>
</organism>
<dbReference type="EMBL" id="QBMN01000266">
    <property type="protein sequence ID" value="PZO33257.1"/>
    <property type="molecule type" value="Genomic_DNA"/>
</dbReference>
<reference evidence="2" key="1">
    <citation type="submission" date="2018-04" db="EMBL/GenBank/DDBJ databases">
        <authorList>
            <person name="Cornet L."/>
        </authorList>
    </citation>
    <scope>NUCLEOTIDE SEQUENCE [LARGE SCALE GENOMIC DNA]</scope>
</reference>
<protein>
    <submittedName>
        <fullName evidence="1">ISAzo13 family transposase</fullName>
    </submittedName>
</protein>